<evidence type="ECO:0000256" key="2">
    <source>
        <dbReference type="ARBA" id="ARBA00022692"/>
    </source>
</evidence>
<feature type="transmembrane region" description="Helical" evidence="6">
    <location>
        <begin position="330"/>
        <end position="349"/>
    </location>
</feature>
<name>A0A9P9F0P9_9HYPO</name>
<feature type="transmembrane region" description="Helical" evidence="6">
    <location>
        <begin position="102"/>
        <end position="121"/>
    </location>
</feature>
<dbReference type="OrthoDB" id="194139at2759"/>
<dbReference type="Pfam" id="PF07690">
    <property type="entry name" value="MFS_1"/>
    <property type="match status" value="1"/>
</dbReference>
<sequence length="450" mass="48202">MKFSCVTVPRGYLLPFLAITLFIVQLGLCLGDLPSLKLMQQIVYKSHYGATTDEPLPEEDCLVDAVQQELNCIIMGTLISVTVGGALVSFPLGILANRIGRVPVLAMSIFGLCISQAYTMYVCWQWRAMPLKAIWGLGAVLLLGGGRSVAEAMVFTIISDVVPGVKRATWFQLIVAALLTAQLVSPLISVTLLKTSTWTPLFLSLGLILFGGFLVIFTPETLPSVSSKDSVDLEAAKPAPPTLQSLKHLVSAPCLLLLPGAVWAIPLTTIQSDLFIRLMPVQFDWSLNQSAVLVSPRSLTTLTTLCLVLPVFVLLFDKFASGQLCRLHHWLARGSALPFVTGSVCLTMIASEKLIVAGLIISALGSGLPTLCRAMLVTAMGGERTGSVFGVLAVGEVIGFLAFELAMGSLFGVGLRTWMGLPFCLGVVLAFGIGVTTWMVPVPRLEYTES</sequence>
<keyword evidence="3 6" id="KW-1133">Transmembrane helix</keyword>
<evidence type="ECO:0000313" key="8">
    <source>
        <dbReference type="Proteomes" id="UP000717696"/>
    </source>
</evidence>
<gene>
    <name evidence="7" type="ORF">B0J13DRAFT_551895</name>
</gene>
<dbReference type="InterPro" id="IPR036259">
    <property type="entry name" value="MFS_trans_sf"/>
</dbReference>
<comment type="subcellular location">
    <subcellularLocation>
        <location evidence="1">Membrane</location>
        <topology evidence="1">Multi-pass membrane protein</topology>
    </subcellularLocation>
</comment>
<keyword evidence="8" id="KW-1185">Reference proteome</keyword>
<feature type="transmembrane region" description="Helical" evidence="6">
    <location>
        <begin position="133"/>
        <end position="158"/>
    </location>
</feature>
<proteinExistence type="predicted"/>
<feature type="transmembrane region" description="Helical" evidence="6">
    <location>
        <begin position="419"/>
        <end position="440"/>
    </location>
</feature>
<evidence type="ECO:0000256" key="3">
    <source>
        <dbReference type="ARBA" id="ARBA00022989"/>
    </source>
</evidence>
<protein>
    <submittedName>
        <fullName evidence="7">MFS transporter</fullName>
    </submittedName>
</protein>
<organism evidence="7 8">
    <name type="scientific">Dactylonectria estremocensis</name>
    <dbReference type="NCBI Taxonomy" id="1079267"/>
    <lineage>
        <taxon>Eukaryota</taxon>
        <taxon>Fungi</taxon>
        <taxon>Dikarya</taxon>
        <taxon>Ascomycota</taxon>
        <taxon>Pezizomycotina</taxon>
        <taxon>Sordariomycetes</taxon>
        <taxon>Hypocreomycetidae</taxon>
        <taxon>Hypocreales</taxon>
        <taxon>Nectriaceae</taxon>
        <taxon>Dactylonectria</taxon>
    </lineage>
</organism>
<feature type="transmembrane region" description="Helical" evidence="6">
    <location>
        <begin position="388"/>
        <end position="413"/>
    </location>
</feature>
<evidence type="ECO:0000313" key="7">
    <source>
        <dbReference type="EMBL" id="KAH7149603.1"/>
    </source>
</evidence>
<dbReference type="SUPFAM" id="SSF103473">
    <property type="entry name" value="MFS general substrate transporter"/>
    <property type="match status" value="1"/>
</dbReference>
<feature type="transmembrane region" description="Helical" evidence="6">
    <location>
        <begin position="73"/>
        <end position="95"/>
    </location>
</feature>
<dbReference type="Proteomes" id="UP000717696">
    <property type="component" value="Unassembled WGS sequence"/>
</dbReference>
<keyword evidence="2 6" id="KW-0812">Transmembrane</keyword>
<keyword evidence="4 6" id="KW-0472">Membrane</keyword>
<dbReference type="PANTHER" id="PTHR23507:SF1">
    <property type="entry name" value="FI18259P1-RELATED"/>
    <property type="match status" value="1"/>
</dbReference>
<feature type="transmembrane region" description="Helical" evidence="6">
    <location>
        <begin position="198"/>
        <end position="218"/>
    </location>
</feature>
<dbReference type="InterPro" id="IPR011701">
    <property type="entry name" value="MFS"/>
</dbReference>
<keyword evidence="5" id="KW-0325">Glycoprotein</keyword>
<evidence type="ECO:0000256" key="5">
    <source>
        <dbReference type="ARBA" id="ARBA00023180"/>
    </source>
</evidence>
<dbReference type="AlphaFoldDB" id="A0A9P9F0P9"/>
<feature type="transmembrane region" description="Helical" evidence="6">
    <location>
        <begin position="299"/>
        <end position="318"/>
    </location>
</feature>
<dbReference type="EMBL" id="JAGMUU010000007">
    <property type="protein sequence ID" value="KAH7149603.1"/>
    <property type="molecule type" value="Genomic_DNA"/>
</dbReference>
<dbReference type="PANTHER" id="PTHR23507">
    <property type="entry name" value="ZGC:174356"/>
    <property type="match status" value="1"/>
</dbReference>
<evidence type="ECO:0000256" key="4">
    <source>
        <dbReference type="ARBA" id="ARBA00023136"/>
    </source>
</evidence>
<evidence type="ECO:0000256" key="6">
    <source>
        <dbReference type="SAM" id="Phobius"/>
    </source>
</evidence>
<evidence type="ECO:0000256" key="1">
    <source>
        <dbReference type="ARBA" id="ARBA00004141"/>
    </source>
</evidence>
<feature type="transmembrane region" description="Helical" evidence="6">
    <location>
        <begin position="170"/>
        <end position="192"/>
    </location>
</feature>
<dbReference type="GO" id="GO:0016020">
    <property type="term" value="C:membrane"/>
    <property type="evidence" value="ECO:0007669"/>
    <property type="project" value="UniProtKB-SubCell"/>
</dbReference>
<comment type="caution">
    <text evidence="7">The sequence shown here is derived from an EMBL/GenBank/DDBJ whole genome shotgun (WGS) entry which is preliminary data.</text>
</comment>
<dbReference type="Gene3D" id="1.20.1250.20">
    <property type="entry name" value="MFS general substrate transporter like domains"/>
    <property type="match status" value="1"/>
</dbReference>
<feature type="transmembrane region" description="Helical" evidence="6">
    <location>
        <begin position="355"/>
        <end position="376"/>
    </location>
</feature>
<reference evidence="7" key="1">
    <citation type="journal article" date="2021" name="Nat. Commun.">
        <title>Genetic determinants of endophytism in the Arabidopsis root mycobiome.</title>
        <authorList>
            <person name="Mesny F."/>
            <person name="Miyauchi S."/>
            <person name="Thiergart T."/>
            <person name="Pickel B."/>
            <person name="Atanasova L."/>
            <person name="Karlsson M."/>
            <person name="Huettel B."/>
            <person name="Barry K.W."/>
            <person name="Haridas S."/>
            <person name="Chen C."/>
            <person name="Bauer D."/>
            <person name="Andreopoulos W."/>
            <person name="Pangilinan J."/>
            <person name="LaButti K."/>
            <person name="Riley R."/>
            <person name="Lipzen A."/>
            <person name="Clum A."/>
            <person name="Drula E."/>
            <person name="Henrissat B."/>
            <person name="Kohler A."/>
            <person name="Grigoriev I.V."/>
            <person name="Martin F.M."/>
            <person name="Hacquard S."/>
        </authorList>
    </citation>
    <scope>NUCLEOTIDE SEQUENCE</scope>
    <source>
        <strain evidence="7">MPI-CAGE-AT-0021</strain>
    </source>
</reference>
<dbReference type="GO" id="GO:0022857">
    <property type="term" value="F:transmembrane transporter activity"/>
    <property type="evidence" value="ECO:0007669"/>
    <property type="project" value="InterPro"/>
</dbReference>
<accession>A0A9P9F0P9</accession>
<feature type="transmembrane region" description="Helical" evidence="6">
    <location>
        <begin position="254"/>
        <end position="279"/>
    </location>
</feature>
<feature type="transmembrane region" description="Helical" evidence="6">
    <location>
        <begin position="12"/>
        <end position="33"/>
    </location>
</feature>